<dbReference type="Proteomes" id="UP000266841">
    <property type="component" value="Unassembled WGS sequence"/>
</dbReference>
<keyword evidence="2" id="KW-1185">Reference proteome</keyword>
<dbReference type="EMBL" id="AGNL01009680">
    <property type="protein sequence ID" value="EJK69708.1"/>
    <property type="molecule type" value="Genomic_DNA"/>
</dbReference>
<reference evidence="1 2" key="1">
    <citation type="journal article" date="2012" name="Genome Biol.">
        <title>Genome and low-iron response of an oceanic diatom adapted to chronic iron limitation.</title>
        <authorList>
            <person name="Lommer M."/>
            <person name="Specht M."/>
            <person name="Roy A.S."/>
            <person name="Kraemer L."/>
            <person name="Andreson R."/>
            <person name="Gutowska M.A."/>
            <person name="Wolf J."/>
            <person name="Bergner S.V."/>
            <person name="Schilhabel M.B."/>
            <person name="Klostermeier U.C."/>
            <person name="Beiko R.G."/>
            <person name="Rosenstiel P."/>
            <person name="Hippler M."/>
            <person name="Laroche J."/>
        </authorList>
    </citation>
    <scope>NUCLEOTIDE SEQUENCE [LARGE SCALE GENOMIC DNA]</scope>
    <source>
        <strain evidence="1 2">CCMP1005</strain>
    </source>
</reference>
<dbReference type="AlphaFoldDB" id="K0STN5"/>
<organism evidence="1 2">
    <name type="scientific">Thalassiosira oceanica</name>
    <name type="common">Marine diatom</name>
    <dbReference type="NCBI Taxonomy" id="159749"/>
    <lineage>
        <taxon>Eukaryota</taxon>
        <taxon>Sar</taxon>
        <taxon>Stramenopiles</taxon>
        <taxon>Ochrophyta</taxon>
        <taxon>Bacillariophyta</taxon>
        <taxon>Coscinodiscophyceae</taxon>
        <taxon>Thalassiosirophycidae</taxon>
        <taxon>Thalassiosirales</taxon>
        <taxon>Thalassiosiraceae</taxon>
        <taxon>Thalassiosira</taxon>
    </lineage>
</organism>
<protein>
    <submittedName>
        <fullName evidence="1">Uncharacterized protein</fullName>
    </submittedName>
</protein>
<comment type="caution">
    <text evidence="1">The sequence shown here is derived from an EMBL/GenBank/DDBJ whole genome shotgun (WGS) entry which is preliminary data.</text>
</comment>
<name>K0STN5_THAOC</name>
<accession>K0STN5</accession>
<proteinExistence type="predicted"/>
<gene>
    <name evidence="1" type="ORF">THAOC_09005</name>
</gene>
<feature type="non-terminal residue" evidence="1">
    <location>
        <position position="1"/>
    </location>
</feature>
<evidence type="ECO:0000313" key="1">
    <source>
        <dbReference type="EMBL" id="EJK69708.1"/>
    </source>
</evidence>
<sequence>DGAFRADALRQGRDGRRALARRAARVAAGVGHREPETLLLDRRLPDAPVVHGDLHLELVRGLVHDLYIAALVFPSRGDEGRRQCAHQCGVRQFIDGSVDSLQHEQAGNHQSDEIQVSEYCQLKFVEVVYLSTIDLNRNWIMPKCYFLLNRKIKSVASITSADDCMSNVGVILLVPAYCHMRMGLI</sequence>
<evidence type="ECO:0000313" key="2">
    <source>
        <dbReference type="Proteomes" id="UP000266841"/>
    </source>
</evidence>